<dbReference type="SMART" id="SM00429">
    <property type="entry name" value="IPT"/>
    <property type="match status" value="5"/>
</dbReference>
<evidence type="ECO:0000313" key="6">
    <source>
        <dbReference type="Proteomes" id="UP001259832"/>
    </source>
</evidence>
<dbReference type="InterPro" id="IPR009030">
    <property type="entry name" value="Growth_fac_rcpt_cys_sf"/>
</dbReference>
<feature type="domain" description="IPT/TIG" evidence="4">
    <location>
        <begin position="643"/>
        <end position="727"/>
    </location>
</feature>
<feature type="domain" description="IPT/TIG" evidence="4">
    <location>
        <begin position="547"/>
        <end position="641"/>
    </location>
</feature>
<protein>
    <submittedName>
        <fullName evidence="5">Fibrocystin-L</fullName>
    </submittedName>
</protein>
<keyword evidence="6" id="KW-1185">Reference proteome</keyword>
<feature type="transmembrane region" description="Helical" evidence="3">
    <location>
        <begin position="3205"/>
        <end position="3224"/>
    </location>
</feature>
<dbReference type="Gene3D" id="2.10.50.10">
    <property type="entry name" value="Tumor Necrosis Factor Receptor, subunit A, domain 2"/>
    <property type="match status" value="3"/>
</dbReference>
<feature type="domain" description="IPT/TIG" evidence="4">
    <location>
        <begin position="281"/>
        <end position="365"/>
    </location>
</feature>
<keyword evidence="3" id="KW-0812">Transmembrane</keyword>
<dbReference type="PANTHER" id="PTHR46104:SF1">
    <property type="entry name" value="GENE 9195-RELATED"/>
    <property type="match status" value="1"/>
</dbReference>
<feature type="compositionally biased region" description="Basic residues" evidence="2">
    <location>
        <begin position="3558"/>
        <end position="3567"/>
    </location>
</feature>
<feature type="region of interest" description="Disordered" evidence="2">
    <location>
        <begin position="1081"/>
        <end position="1105"/>
    </location>
</feature>
<dbReference type="SUPFAM" id="SSF57184">
    <property type="entry name" value="Growth factor receptor domain"/>
    <property type="match status" value="2"/>
</dbReference>
<dbReference type="Gene3D" id="2.60.40.10">
    <property type="entry name" value="Immunoglobulins"/>
    <property type="match status" value="9"/>
</dbReference>
<keyword evidence="3" id="KW-1133">Transmembrane helix</keyword>
<feature type="transmembrane region" description="Helical" evidence="3">
    <location>
        <begin position="3058"/>
        <end position="3077"/>
    </location>
</feature>
<feature type="coiled-coil region" evidence="1">
    <location>
        <begin position="3610"/>
        <end position="3637"/>
    </location>
</feature>
<evidence type="ECO:0000256" key="3">
    <source>
        <dbReference type="SAM" id="Phobius"/>
    </source>
</evidence>
<feature type="region of interest" description="Disordered" evidence="2">
    <location>
        <begin position="3545"/>
        <end position="3582"/>
    </location>
</feature>
<keyword evidence="1" id="KW-0175">Coiled coil</keyword>
<feature type="transmembrane region" description="Helical" evidence="3">
    <location>
        <begin position="3176"/>
        <end position="3198"/>
    </location>
</feature>
<name>A0AAD9H203_9STRA</name>
<feature type="transmembrane region" description="Helical" evidence="3">
    <location>
        <begin position="2976"/>
        <end position="2996"/>
    </location>
</feature>
<organism evidence="5 6">
    <name type="scientific">Phytophthora citrophthora</name>
    <dbReference type="NCBI Taxonomy" id="4793"/>
    <lineage>
        <taxon>Eukaryota</taxon>
        <taxon>Sar</taxon>
        <taxon>Stramenopiles</taxon>
        <taxon>Oomycota</taxon>
        <taxon>Peronosporomycetes</taxon>
        <taxon>Peronosporales</taxon>
        <taxon>Peronosporaceae</taxon>
        <taxon>Phytophthora</taxon>
    </lineage>
</organism>
<comment type="caution">
    <text evidence="5">The sequence shown here is derived from an EMBL/GenBank/DDBJ whole genome shotgun (WGS) entry which is preliminary data.</text>
</comment>
<dbReference type="InterPro" id="IPR002909">
    <property type="entry name" value="IPT_dom"/>
</dbReference>
<evidence type="ECO:0000313" key="5">
    <source>
        <dbReference type="EMBL" id="KAK1948570.1"/>
    </source>
</evidence>
<gene>
    <name evidence="5" type="ORF">P3T76_000859</name>
</gene>
<feature type="domain" description="IPT/TIG" evidence="4">
    <location>
        <begin position="371"/>
        <end position="453"/>
    </location>
</feature>
<dbReference type="SMART" id="SM01411">
    <property type="entry name" value="Ephrin_rec_like"/>
    <property type="match status" value="6"/>
</dbReference>
<evidence type="ECO:0000256" key="2">
    <source>
        <dbReference type="SAM" id="MobiDB-lite"/>
    </source>
</evidence>
<keyword evidence="3" id="KW-0472">Membrane</keyword>
<feature type="transmembrane region" description="Helical" evidence="3">
    <location>
        <begin position="2898"/>
        <end position="2915"/>
    </location>
</feature>
<feature type="transmembrane region" description="Helical" evidence="3">
    <location>
        <begin position="2693"/>
        <end position="2713"/>
    </location>
</feature>
<dbReference type="EMBL" id="JASMQC010000001">
    <property type="protein sequence ID" value="KAK1948570.1"/>
    <property type="molecule type" value="Genomic_DNA"/>
</dbReference>
<dbReference type="SUPFAM" id="SSF81296">
    <property type="entry name" value="E set domains"/>
    <property type="match status" value="6"/>
</dbReference>
<accession>A0AAD9H203</accession>
<dbReference type="CDD" id="cd00102">
    <property type="entry name" value="IPT"/>
    <property type="match status" value="6"/>
</dbReference>
<dbReference type="Pfam" id="PF01833">
    <property type="entry name" value="TIG"/>
    <property type="match status" value="5"/>
</dbReference>
<dbReference type="InterPro" id="IPR014756">
    <property type="entry name" value="Ig_E-set"/>
</dbReference>
<dbReference type="InterPro" id="IPR013783">
    <property type="entry name" value="Ig-like_fold"/>
</dbReference>
<feature type="transmembrane region" description="Helical" evidence="3">
    <location>
        <begin position="2764"/>
        <end position="2786"/>
    </location>
</feature>
<dbReference type="Proteomes" id="UP001259832">
    <property type="component" value="Unassembled WGS sequence"/>
</dbReference>
<feature type="domain" description="IPT/TIG" evidence="4">
    <location>
        <begin position="455"/>
        <end position="544"/>
    </location>
</feature>
<evidence type="ECO:0000259" key="4">
    <source>
        <dbReference type="SMART" id="SM00429"/>
    </source>
</evidence>
<feature type="transmembrane region" description="Helical" evidence="3">
    <location>
        <begin position="2829"/>
        <end position="2849"/>
    </location>
</feature>
<dbReference type="PANTHER" id="PTHR46104">
    <property type="entry name" value="GENE 9195-RELATED-RELATED"/>
    <property type="match status" value="1"/>
</dbReference>
<reference evidence="5" key="1">
    <citation type="submission" date="2023-08" db="EMBL/GenBank/DDBJ databases">
        <title>Reference Genome Resource for the Citrus Pathogen Phytophthora citrophthora.</title>
        <authorList>
            <person name="Moller H."/>
            <person name="Coetzee B."/>
            <person name="Rose L.J."/>
            <person name="Van Niekerk J.M."/>
        </authorList>
    </citation>
    <scope>NUCLEOTIDE SEQUENCE</scope>
    <source>
        <strain evidence="5">STE-U-9442</strain>
    </source>
</reference>
<feature type="transmembrane region" description="Helical" evidence="3">
    <location>
        <begin position="3098"/>
        <end position="3120"/>
    </location>
</feature>
<proteinExistence type="predicted"/>
<evidence type="ECO:0000256" key="1">
    <source>
        <dbReference type="SAM" id="Coils"/>
    </source>
</evidence>
<feature type="transmembrane region" description="Helical" evidence="3">
    <location>
        <begin position="2725"/>
        <end position="2743"/>
    </location>
</feature>
<sequence length="3864" mass="426814">MVDIHGEGFDISSGIFCAFGSSIVDARVKSPLTVECISPTFIPGTDQAVGVTVVKADAFGIVPAVDSLDSMVFFSYVALPEVVEITPSTVYTGERPFIVLQTTGIHSAAFTWCKFGRVVVKAEPIDAAVGTVSCQAPELHAGRYLVEVSTNERDFSESRMRLSVSTRPERRKLNPAFENQADESTTTIEDPAGLEEISVLPTELHAGRYLVEVSTNERDFSESRMRFSVSTRPERRKLNTAFEILADESTTTIEDPAGLEKISVLASEESAGAVQVVHLTTLETVSVNPLRGPISGGTQIVLKLSSAYPSSVVFCQFGTAVVRGTVKATEVECTTPRVATAKAVELRIGANGVDFEVFGGDFEYFADVSYLLRLTPLNGLVGGGTLLHIFGIPFDEDGRYSCKIGGQIVKAEYTNETHVGCRTPAVSEPKQVVVKISNNDLDYSEFNLAFAYVDPLFVSRIYPVSGDIGGGQFVNVIGGNFTTGAERLQCRFGDTVVQATVLSPTTAQCIAPEIPGIGVGGAKVAVEISSNGQDYSTSGVLYYYTPAPDVLSLEPNHGPLQGGTEVVVTGVNFLNSSSLRCKFGELVTAAAAFLDSKHFTCISPTGFKEGDVYVEIANHGLFGKTLKGSMLTSSKKVFTYDSDLEIHSVFPSLGPTTGNFSVRITGGRFRKTDAVRCKFSEVVVVAAWSSYDEILCMAPPHSPGVFTLQVTRNAQDYTDTLVPFTYYTEQGIRSISPTFGPASAAGTRIDVDGVAFVNSSLLSCRFGYVVTPGEYVSPTRMRCTTPPLPTLSGGLIPAPLPEYRNQFPDPNVGSVYLFPDAHYYPHYLTRLVSIEVSNNQQDFSLTGINFLYFQDETLVSIAPTEAFDSDEPLTIFAHGRNFINTTALTCRLGLQAFPATFVTSQLLLCEVAHPMIYDDARRGSGKIHELSQPRHALFEVSNNGRDFTTSHVVFEFLGACPAGFFCPKQLHGSKGKVPCPRGTYCPGVENTAFIQCPRGTYQPKTTQAACLRCPIGYHCPHTGMHVPRLCPAGFVCDVTGIEEAEQPCPEGHYCLEGTATTATTCTPTSSLSGMLIVSPSAGERPTTLRRQRNTSPLRSVQARKSGCWRNETEDFGLQLSAHPSRFWMELRQLPLSPGSSFKATRGRFCLDDSCMKLADADNLRVEDVYFDYDSTAFALRRPVACPAGSYCHPGTAARDSLMKNFSTAQPCFEAMYCPEGSSSPRGFGECAPGFYCPFGTRIPCPAGSYCPYTGHVSPLPCPPGTLNGMTTQSKCTSCPVGFICPGYGRIVPALCPAGYVCSKTGLASPNSLCPRGFYCLEGTATSDGFRNDTRVRPYPCKPGTYCLKGVVADEVRFGDYRYPQNCTAGFYCELGSYSPKGSGLCPPGFTCPSGTAAPIPTAKGTFAQLEGSVSPAECAPGYYAPTIESTECVPCPPGTTCENDGTAVASICPPGSYRGSLAADGLACLACPQGTWSKNWELRGVEECVECAPGTVCPIDGISNPCTIDDLPFVYTPLSVNLTFAQCLERGSNYYFGVLLEPWIDELGRGAHFLPDRDNGHCYENAQPRGSDLYQRFADFHGALYEIATGTGVPHQGYGDDGQYPPPNMFARGSLAIDLPVSRAYDVSRNCTPGFFYKKQWYPGTCEADIFCSSSVWSKVASAGELVHQAQPCPEGYVCDSSTTADTAFSHLCPAGYVCGAGTTPDLTLDSPRGQLHELCPAGKYCVAGTAESQKERYVCPVGYFCPTGTANPLTGEMANDALRRRLSSEHSNPFLFLNYTKYVGEGDIRAVSAHDMRCFDGIDKDLIGIFKLRPDPKNAGKKLVVNRAEEQNRLCARDHKWRTVELALRRNECDCVAQMKVVRRVFQLWKCTTNPGSVQPVVFDPTRFGWADVHNSAIQCVFPGTHGSKPIDLSELVANTSTGVRFQTGWTETTSVYSYMELRTLVETKYAIDVLPLDPYVYDLHHAIELIESFGEEVPNIAGFVLGSSEEGHKDLIRLDACACSQMFKCPNGTTSTTGADNIYNCVKTGNEVLQRISPIPLSSDRLLNGSNFQDLTGTPGQGLGSILLEPFEVAVVTINTTQLPRNLTYDAHYQISVYQDCKPCPAQYKCDLSDEPPSCTYPDNDDTTATRLYEKCLSDYSGDIFVCNNMPFFCDRRTLPLADISRDAFYSGSNETTNIAGCCSCERQQMPYFFEDAASTDRGFLDNKHGYLQFSVSALVQTEITVAVELVHGLYVHEFSEGFLEDKFDLTVFTPGRADYSPSTPSTNTFLAVMQQADMDQLMLPLNLPEEYVRVAGSLSYKQQVASTVLLNRMSDIFVGDPELPFKRGFVRNSEQNSIGELVSVDANSSNNSSTDTDAVIVSPTDYFGLYPVPDRLDARLRSDSWWTQELGGTEFLALPYLPYFSSCRGFDSNIFIFKMLETHPDCTFVSYDQTVEVDQYPWRKKLTPNADRCLIQYTAEVVASSSLISSISSEVSTLTKSSDSSTSTSTFATFQRGVSLSCLYEENLEGGAEKLRWYETPSGTTLFYITRDPTAADAFVAEGDAATGTGWGRSDTIQNTLGTDALIPVKGTVEGLQRLCAVINLLCLCVVGNNAGLPLAVPQEVYLNLSYYQVTPGQKRLVEAYVNFGKLCAVTRSADLLATLAKKGVYPCTISKATNLIASKAYTLQVSWEPLNWFELMNLFQFTVDVYLGFFTLVAMASMILGVRFFSLSLHVIRFNSLLLPFNLQFVIWVINRLFTKMKRPPKFRMKLLLKNVATPPPIGIFMAFIPIFLACVLIYIWWHTLASTDPLNNPSAASFEATAGDWLDQISLNKTRVLNYKRGRVGLSLVIIGIYLLLLGSKLLVPETLDAKPEDNAFKEMSVVTPSDPFSVEADKEEEEEENEFWDPRAWKRANFLLTTICFMGCMLVFWEFSYSPAFTENIYGYLVLFKIMRAVVEFVLESFLHEKLLVMPFSVVLSVSESMMAMGSADFIGFTLFYFVNLTLVMIEHLYTAPLVRRMRSLWPKWRLSLQRRMKKRRRRTREQKAQEEAEWQRVCERIDNQASGVEAVLEGVAGYSVVFTELFIAPILLAFQAFFSDYTKMPALYGVRQTDLLYYALFSVFIIPSNFVLGALQLNTMELAHGWKLYEYSAYQRHRFATRDTRWPLAHTAPDESIHPSCQSLDLLCFSSQLYFLLIVYSAGILLGMLGISVCLRASYSFFGDPITLLIIGVVCCLMRALEISCIKLGDKFNVWKPRKLADGTLDEDLAAKLALGAGRQRELERERLELQALNSERFRHRFLERNRPWVLQHLAELFTPRTLQATDGPAGDGRPNSEYIRDLYHELVNMGEGRRLKGDRSDISSDSEDELEKMRRSWSNVPVEGASRDLALYWLARARKRRTFAKLIAGIVAASRQSECCVCGKNEDGGYTLHVDLAAEDGAKEHDPRGLDRLIDGFESELGEQEMDSDLWKAYFRKHAAFATLCNVCLTSRQQALGNRAKKLVEGMRKLRADEFSSDEGSDEDGGDVPFAPIVVARGAIEGRVLTKWLLAARKRLGGTFPRPQAQEEMERYARKLKRSRRRAGKTDHVDSDEEGKDPSRHWRLELNEAARALALRWVWEARDLRDAAARNTAAELREKLQALNDQIVEADDWFFGRELREAGLVLRDDGAQLAEEQVRVDEDLAQKIRATERDVETFVEEKRATTVAEEKTFAELIAKEREDAKARTESRELALLEAYKQKETEFAAAQRQAREAGELVPALVAEHRTYLAKMAEDRRTELESMEESAHSKVQQKEDAFARKLALGEAAAASRRALAQHRVLALRKEARGVVRARESAWQAKARSWIDKASRKVQVKQQEDAEAQLNDKRRRKRVLLAT</sequence>